<evidence type="ECO:0000259" key="2">
    <source>
        <dbReference type="PROSITE" id="PS51194"/>
    </source>
</evidence>
<dbReference type="Proteomes" id="UP000182737">
    <property type="component" value="Unassembled WGS sequence"/>
</dbReference>
<dbReference type="Gene3D" id="3.90.1570.30">
    <property type="match status" value="1"/>
</dbReference>
<dbReference type="CDD" id="cd18799">
    <property type="entry name" value="SF2_C_EcoAI-like"/>
    <property type="match status" value="1"/>
</dbReference>
<dbReference type="Pfam" id="PF00271">
    <property type="entry name" value="Helicase_C"/>
    <property type="match status" value="1"/>
</dbReference>
<dbReference type="InterPro" id="IPR014001">
    <property type="entry name" value="Helicase_ATP-bd"/>
</dbReference>
<dbReference type="Gene3D" id="3.40.50.300">
    <property type="entry name" value="P-loop containing nucleotide triphosphate hydrolases"/>
    <property type="match status" value="2"/>
</dbReference>
<dbReference type="EMBL" id="FORI01000001">
    <property type="protein sequence ID" value="SFI39257.1"/>
    <property type="molecule type" value="Genomic_DNA"/>
</dbReference>
<feature type="domain" description="Helicase ATP-binding" evidence="1">
    <location>
        <begin position="170"/>
        <end position="359"/>
    </location>
</feature>
<dbReference type="PROSITE" id="PS51194">
    <property type="entry name" value="HELICASE_CTER"/>
    <property type="match status" value="1"/>
</dbReference>
<dbReference type="AlphaFoldDB" id="A0A1I3HUL7"/>
<dbReference type="InterPro" id="IPR027417">
    <property type="entry name" value="P-loop_NTPase"/>
</dbReference>
<dbReference type="InterPro" id="IPR001650">
    <property type="entry name" value="Helicase_C-like"/>
</dbReference>
<dbReference type="InterPro" id="IPR013670">
    <property type="entry name" value="EcoEI_R_C_dom"/>
</dbReference>
<protein>
    <submittedName>
        <fullName evidence="3">Type I restriction enzyme, R subunit</fullName>
    </submittedName>
</protein>
<dbReference type="GO" id="GO:0016787">
    <property type="term" value="F:hydrolase activity"/>
    <property type="evidence" value="ECO:0007669"/>
    <property type="project" value="InterPro"/>
</dbReference>
<dbReference type="GO" id="GO:0005524">
    <property type="term" value="F:ATP binding"/>
    <property type="evidence" value="ECO:0007669"/>
    <property type="project" value="InterPro"/>
</dbReference>
<evidence type="ECO:0000259" key="1">
    <source>
        <dbReference type="PROSITE" id="PS51192"/>
    </source>
</evidence>
<dbReference type="SMART" id="SM00487">
    <property type="entry name" value="DEXDc"/>
    <property type="match status" value="1"/>
</dbReference>
<reference evidence="4" key="1">
    <citation type="submission" date="2016-10" db="EMBL/GenBank/DDBJ databases">
        <authorList>
            <person name="Varghese N."/>
            <person name="Submissions S."/>
        </authorList>
    </citation>
    <scope>NUCLEOTIDE SEQUENCE [LARGE SCALE GENOMIC DNA]</scope>
    <source>
        <strain evidence="4">XBD1002</strain>
    </source>
</reference>
<dbReference type="PANTHER" id="PTHR47396:SF1">
    <property type="entry name" value="ATP-DEPENDENT HELICASE IRC3-RELATED"/>
    <property type="match status" value="1"/>
</dbReference>
<sequence>MNESDTRLKKIDPALRNAGWGVVDGSDIFTEQRAYEVAPGRIVRKAKRNPDKIDYLLTYKGVKIGIVEAKSDEKDVSAGVEQAKKYAAAMNIRWTYSTNGDQIWAIDMQAKKGDFTEGLVDSFPTPDELWAKTFPEKNDWRDKFYLEPFNRDGGKQPRYYQENAVNAVLDAISKKTDRILLTLATGTGKTYIAFQICWKLMQTKWNTLQNGRLPRILFLADRNILANQAFNAFGAFDQNALARITPKEIRKNSGKVPMGASIYFTIFQTMLCGTEDAIDKSENTVVEPVETTEYYKQYPEDFFDFIIIDECHRGGANDESEWRKLLEYFKPAYQLGLTATPRRQINADTYSYFGEPVYVYSLRQGIEDGYLTPYRVKICQNKILDEYQYDPDDKIIQGEELLDKDKTYTEKDFYKGDIKIRQRDEDRVAEFIEQIEPNEKTIVFCATQNHAMQVRDMINKYSKAPNPFYCVRVTADDGEEGEEQLRKFQDNEKTIPTILTTSQKLSTGVDAQNVRNIVLMRPVPNMIEFKQIIGRGTRLFDDKYYFTIYDFVGASENFYDPEWDGEPVCPKCGEWPCVCAQRPPKPPKPPKVCPVCGCSPCQCIPKPCPICGNLPCTCPKLPKDVIEIELSPERKAKVKKDFRWEERFMFDGELITLEEFVKILFGKLPAFFKDDEDLHTQWQNPETREALLSQLEREGFPIEKIRMVQSLLSMDKCDLLDVLEYLAYNTTPIERVQRVALVRADIMAALNAKQTEFVNFVLQQYIQQGYGELSMENLPELIKLKYGTINDAKAELGSLGEISKVFIGFQKNLYSA</sequence>
<dbReference type="GO" id="GO:0003677">
    <property type="term" value="F:DNA binding"/>
    <property type="evidence" value="ECO:0007669"/>
    <property type="project" value="InterPro"/>
</dbReference>
<evidence type="ECO:0000313" key="3">
    <source>
        <dbReference type="EMBL" id="SFI39257.1"/>
    </source>
</evidence>
<dbReference type="InterPro" id="IPR050742">
    <property type="entry name" value="Helicase_Restrict-Modif_Enz"/>
</dbReference>
<gene>
    <name evidence="3" type="ORF">SAMN04487775_10181</name>
</gene>
<dbReference type="PANTHER" id="PTHR47396">
    <property type="entry name" value="TYPE I RESTRICTION ENZYME ECOKI R PROTEIN"/>
    <property type="match status" value="1"/>
</dbReference>
<dbReference type="InterPro" id="IPR006935">
    <property type="entry name" value="Helicase/UvrB_N"/>
</dbReference>
<dbReference type="OrthoDB" id="9802848at2"/>
<dbReference type="SUPFAM" id="SSF52540">
    <property type="entry name" value="P-loop containing nucleoside triphosphate hydrolases"/>
    <property type="match status" value="1"/>
</dbReference>
<accession>A0A1I3HUL7</accession>
<keyword evidence="4" id="KW-1185">Reference proteome</keyword>
<dbReference type="CDD" id="cd18032">
    <property type="entry name" value="DEXHc_RE_I_III_res"/>
    <property type="match status" value="1"/>
</dbReference>
<dbReference type="GO" id="GO:0006304">
    <property type="term" value="P:DNA modification"/>
    <property type="evidence" value="ECO:0007669"/>
    <property type="project" value="InterPro"/>
</dbReference>
<organism evidence="3 4">
    <name type="scientific">Treponema bryantii</name>
    <dbReference type="NCBI Taxonomy" id="163"/>
    <lineage>
        <taxon>Bacteria</taxon>
        <taxon>Pseudomonadati</taxon>
        <taxon>Spirochaetota</taxon>
        <taxon>Spirochaetia</taxon>
        <taxon>Spirochaetales</taxon>
        <taxon>Treponemataceae</taxon>
        <taxon>Treponema</taxon>
    </lineage>
</organism>
<dbReference type="RefSeq" id="WP_074929646.1">
    <property type="nucleotide sequence ID" value="NZ_FORI01000001.1"/>
</dbReference>
<dbReference type="GO" id="GO:0005829">
    <property type="term" value="C:cytosol"/>
    <property type="evidence" value="ECO:0007669"/>
    <property type="project" value="TreeGrafter"/>
</dbReference>
<evidence type="ECO:0000313" key="4">
    <source>
        <dbReference type="Proteomes" id="UP000182737"/>
    </source>
</evidence>
<dbReference type="NCBIfam" id="NF046051">
    <property type="entry name" value="restrict_EcoAI"/>
    <property type="match status" value="1"/>
</dbReference>
<feature type="domain" description="Helicase C-terminal" evidence="2">
    <location>
        <begin position="427"/>
        <end position="574"/>
    </location>
</feature>
<dbReference type="Pfam" id="PF08463">
    <property type="entry name" value="EcoEI_R_C"/>
    <property type="match status" value="1"/>
</dbReference>
<dbReference type="PROSITE" id="PS51192">
    <property type="entry name" value="HELICASE_ATP_BIND_1"/>
    <property type="match status" value="1"/>
</dbReference>
<proteinExistence type="predicted"/>
<name>A0A1I3HUL7_9SPIR</name>
<dbReference type="Pfam" id="PF04851">
    <property type="entry name" value="ResIII"/>
    <property type="match status" value="1"/>
</dbReference>